<dbReference type="STRING" id="100225.SAMN05421595_1570"/>
<dbReference type="Gene3D" id="3.90.1150.10">
    <property type="entry name" value="Aspartate Aminotransferase, domain 1"/>
    <property type="match status" value="1"/>
</dbReference>
<dbReference type="InterPro" id="IPR015421">
    <property type="entry name" value="PyrdxlP-dep_Trfase_major"/>
</dbReference>
<reference evidence="8 9" key="1">
    <citation type="submission" date="2012-08" db="EMBL/GenBank/DDBJ databases">
        <title>Whole genome shotgun sequence of Austwickia chelonae NBRC 105200.</title>
        <authorList>
            <person name="Yoshida I."/>
            <person name="Hosoyama A."/>
            <person name="Tsuchikane K."/>
            <person name="Katsumata H."/>
            <person name="Ando Y."/>
            <person name="Ohji S."/>
            <person name="Hamada M."/>
            <person name="Tamura T."/>
            <person name="Yamazoe A."/>
            <person name="Yamazaki S."/>
            <person name="Fujita N."/>
        </authorList>
    </citation>
    <scope>NUCLEOTIDE SEQUENCE [LARGE SCALE GENOMIC DNA]</scope>
    <source>
        <strain evidence="8 9">NBRC 105200</strain>
    </source>
</reference>
<gene>
    <name evidence="8" type="primary">argD</name>
    <name evidence="8" type="ORF">AUCHE_01_00040</name>
</gene>
<dbReference type="PANTHER" id="PTHR11986">
    <property type="entry name" value="AMINOTRANSFERASE CLASS III"/>
    <property type="match status" value="1"/>
</dbReference>
<dbReference type="GO" id="GO:0008483">
    <property type="term" value="F:transaminase activity"/>
    <property type="evidence" value="ECO:0007669"/>
    <property type="project" value="UniProtKB-KW"/>
</dbReference>
<dbReference type="InterPro" id="IPR004636">
    <property type="entry name" value="AcOrn/SuccOrn_fam"/>
</dbReference>
<organism evidence="8 9">
    <name type="scientific">Austwickia chelonae NBRC 105200</name>
    <dbReference type="NCBI Taxonomy" id="1184607"/>
    <lineage>
        <taxon>Bacteria</taxon>
        <taxon>Bacillati</taxon>
        <taxon>Actinomycetota</taxon>
        <taxon>Actinomycetes</taxon>
        <taxon>Micrococcales</taxon>
        <taxon>Dermatophilaceae</taxon>
        <taxon>Austwickia</taxon>
    </lineage>
</organism>
<dbReference type="SUPFAM" id="SSF53383">
    <property type="entry name" value="PLP-dependent transferases"/>
    <property type="match status" value="1"/>
</dbReference>
<dbReference type="FunFam" id="3.40.640.10:FF:000004">
    <property type="entry name" value="Acetylornithine aminotransferase"/>
    <property type="match status" value="1"/>
</dbReference>
<comment type="pathway">
    <text evidence="6">Amino-acid biosynthesis.</text>
</comment>
<accession>K6W3Q0</accession>
<dbReference type="GO" id="GO:0030170">
    <property type="term" value="F:pyridoxal phosphate binding"/>
    <property type="evidence" value="ECO:0007669"/>
    <property type="project" value="InterPro"/>
</dbReference>
<comment type="similarity">
    <text evidence="7">Belongs to the class-III pyridoxal-phosphate-dependent aminotransferase family.</text>
</comment>
<dbReference type="NCBIfam" id="NF002874">
    <property type="entry name" value="PRK03244.1"/>
    <property type="match status" value="1"/>
</dbReference>
<comment type="cofactor">
    <cofactor evidence="1">
        <name>pyridoxal 5'-phosphate</name>
        <dbReference type="ChEBI" id="CHEBI:597326"/>
    </cofactor>
</comment>
<dbReference type="Pfam" id="PF00202">
    <property type="entry name" value="Aminotran_3"/>
    <property type="match status" value="1"/>
</dbReference>
<evidence type="ECO:0000256" key="5">
    <source>
        <dbReference type="ARBA" id="ARBA00022898"/>
    </source>
</evidence>
<name>K6W3Q0_9MICO</name>
<dbReference type="InterPro" id="IPR049704">
    <property type="entry name" value="Aminotrans_3_PPA_site"/>
</dbReference>
<dbReference type="InterPro" id="IPR015422">
    <property type="entry name" value="PyrdxlP-dep_Trfase_small"/>
</dbReference>
<dbReference type="NCBIfam" id="NF002325">
    <property type="entry name" value="PRK01278.1"/>
    <property type="match status" value="1"/>
</dbReference>
<evidence type="ECO:0000313" key="9">
    <source>
        <dbReference type="Proteomes" id="UP000008495"/>
    </source>
</evidence>
<keyword evidence="5 7" id="KW-0663">Pyridoxal phosphate</keyword>
<keyword evidence="4 8" id="KW-0808">Transferase</keyword>
<dbReference type="GO" id="GO:0006526">
    <property type="term" value="P:L-arginine biosynthetic process"/>
    <property type="evidence" value="ECO:0007669"/>
    <property type="project" value="UniProtKB-ARBA"/>
</dbReference>
<dbReference type="PIRSF" id="PIRSF000521">
    <property type="entry name" value="Transaminase_4ab_Lys_Orn"/>
    <property type="match status" value="1"/>
</dbReference>
<evidence type="ECO:0000256" key="1">
    <source>
        <dbReference type="ARBA" id="ARBA00001933"/>
    </source>
</evidence>
<comment type="caution">
    <text evidence="8">The sequence shown here is derived from an EMBL/GenBank/DDBJ whole genome shotgun (WGS) entry which is preliminary data.</text>
</comment>
<dbReference type="PANTHER" id="PTHR11986:SF79">
    <property type="entry name" value="ACETYLORNITHINE AMINOTRANSFERASE, MITOCHONDRIAL"/>
    <property type="match status" value="1"/>
</dbReference>
<dbReference type="InterPro" id="IPR005814">
    <property type="entry name" value="Aminotrans_3"/>
</dbReference>
<keyword evidence="3" id="KW-0028">Amino-acid biosynthesis</keyword>
<dbReference type="InterPro" id="IPR050103">
    <property type="entry name" value="Class-III_PLP-dep_AT"/>
</dbReference>
<evidence type="ECO:0000313" key="8">
    <source>
        <dbReference type="EMBL" id="GAB76442.1"/>
    </source>
</evidence>
<dbReference type="EMBL" id="BAGZ01000001">
    <property type="protein sequence ID" value="GAB76442.1"/>
    <property type="molecule type" value="Genomic_DNA"/>
</dbReference>
<dbReference type="Gene3D" id="3.40.640.10">
    <property type="entry name" value="Type I PLP-dependent aspartate aminotransferase-like (Major domain)"/>
    <property type="match status" value="1"/>
</dbReference>
<dbReference type="OrthoDB" id="9801052at2"/>
<evidence type="ECO:0000256" key="2">
    <source>
        <dbReference type="ARBA" id="ARBA00022576"/>
    </source>
</evidence>
<dbReference type="PROSITE" id="PS00600">
    <property type="entry name" value="AA_TRANSFER_CLASS_3"/>
    <property type="match status" value="1"/>
</dbReference>
<dbReference type="CDD" id="cd00610">
    <property type="entry name" value="OAT_like"/>
    <property type="match status" value="1"/>
</dbReference>
<keyword evidence="2 8" id="KW-0032">Aminotransferase</keyword>
<protein>
    <submittedName>
        <fullName evidence="8">Acetylornithine aminotransferase</fullName>
    </submittedName>
</protein>
<evidence type="ECO:0000256" key="4">
    <source>
        <dbReference type="ARBA" id="ARBA00022679"/>
    </source>
</evidence>
<dbReference type="eggNOG" id="COG4992">
    <property type="taxonomic scope" value="Bacteria"/>
</dbReference>
<evidence type="ECO:0000256" key="6">
    <source>
        <dbReference type="ARBA" id="ARBA00029440"/>
    </source>
</evidence>
<dbReference type="InterPro" id="IPR015424">
    <property type="entry name" value="PyrdxlP-dep_Trfase"/>
</dbReference>
<evidence type="ECO:0000256" key="3">
    <source>
        <dbReference type="ARBA" id="ARBA00022605"/>
    </source>
</evidence>
<proteinExistence type="inferred from homology"/>
<evidence type="ECO:0000256" key="7">
    <source>
        <dbReference type="RuleBase" id="RU003560"/>
    </source>
</evidence>
<dbReference type="AlphaFoldDB" id="K6W3Q0"/>
<dbReference type="NCBIfam" id="TIGR00707">
    <property type="entry name" value="argD"/>
    <property type="match status" value="1"/>
</dbReference>
<keyword evidence="9" id="KW-1185">Reference proteome</keyword>
<dbReference type="GO" id="GO:0042802">
    <property type="term" value="F:identical protein binding"/>
    <property type="evidence" value="ECO:0007669"/>
    <property type="project" value="TreeGrafter"/>
</dbReference>
<dbReference type="Proteomes" id="UP000008495">
    <property type="component" value="Unassembled WGS sequence"/>
</dbReference>
<sequence length="401" mass="43430">MEQGIREEFLRRYGQSLLPVFGQPQLVVSHGIGSRLWDVDGREYLDLLAGIAVNALGHSHPALVRALSEQASKVIHVSNYFTSPAQVELAEKILRVAEAPEGSAVFFTNSGTESVEAAIKLSRRTGRIRMVAAEGAFHGRSTGALSLTHRRDYREPFEPLLGEVCHVPFDDAQALRAVFADDSAPVAALFLEPIQGEAGVIPASHSYLRLARELCTRHGALLVFDEVQSGIGRTGRWFAHQWAEVVPDVMTLAKGLGGGVPIGAMLTFGRSVTDLLSQGQHGTTFGGNPLACAAGAAVIEFLEQEGVLERVRLLGDELRKQLIAVASSRVVEVRGQGLLLGIGLRDPEARELADALLAEGIIVNAPNPYTLRIVPSLLLKRDEADLFVEVFGRVLRQDVFR</sequence>